<reference evidence="1 2" key="1">
    <citation type="submission" date="2019-03" db="EMBL/GenBank/DDBJ databases">
        <title>Genomic Encyclopedia of Type Strains, Phase IV (KMG-IV): sequencing the most valuable type-strain genomes for metagenomic binning, comparative biology and taxonomic classification.</title>
        <authorList>
            <person name="Goeker M."/>
        </authorList>
    </citation>
    <scope>NUCLEOTIDE SEQUENCE [LARGE SCALE GENOMIC DNA]</scope>
    <source>
        <strain evidence="1 2">DSM 11170</strain>
    </source>
</reference>
<gene>
    <name evidence="1" type="ORF">EDD73_1491</name>
</gene>
<organism evidence="1 2">
    <name type="scientific">Heliophilum fasciatum</name>
    <dbReference type="NCBI Taxonomy" id="35700"/>
    <lineage>
        <taxon>Bacteria</taxon>
        <taxon>Bacillati</taxon>
        <taxon>Bacillota</taxon>
        <taxon>Clostridia</taxon>
        <taxon>Eubacteriales</taxon>
        <taxon>Heliobacteriaceae</taxon>
        <taxon>Heliophilum</taxon>
    </lineage>
</organism>
<sequence>MHIFGDKNLKKKYGTVYDLFGIYLDWQIDHNIIDHFGIKDPHGIQEFEDFYAQRHWQIARVQIHGVPKLLIDIDLERFSYCSMTGLEKMVLEENRGDRDILKRLMKWSKKTGVAPLEQMKYYLGQVAAASNNGSGKGEVVFFGNGGVFSLEDTIWKIVKIRTIEGYKVGMARDIEESCGFALDEEDLEEGHYDEYEAEKRVHYWCEKLGLPEFNSFKDVLYTQALREGVKVE</sequence>
<comment type="caution">
    <text evidence="1">The sequence shown here is derived from an EMBL/GenBank/DDBJ whole genome shotgun (WGS) entry which is preliminary data.</text>
</comment>
<evidence type="ECO:0000313" key="1">
    <source>
        <dbReference type="EMBL" id="TCP59777.1"/>
    </source>
</evidence>
<accession>A0A4R2RCS8</accession>
<name>A0A4R2RCS8_9FIRM</name>
<dbReference type="EMBL" id="SLXT01000049">
    <property type="protein sequence ID" value="TCP59777.1"/>
    <property type="molecule type" value="Genomic_DNA"/>
</dbReference>
<dbReference type="Proteomes" id="UP000294813">
    <property type="component" value="Unassembled WGS sequence"/>
</dbReference>
<protein>
    <submittedName>
        <fullName evidence="1">Uncharacterized protein</fullName>
    </submittedName>
</protein>
<proteinExistence type="predicted"/>
<dbReference type="RefSeq" id="WP_131921065.1">
    <property type="nucleotide sequence ID" value="NZ_JAOQNU010000050.1"/>
</dbReference>
<dbReference type="OrthoDB" id="9945626at2"/>
<dbReference type="AlphaFoldDB" id="A0A4R2RCS8"/>
<evidence type="ECO:0000313" key="2">
    <source>
        <dbReference type="Proteomes" id="UP000294813"/>
    </source>
</evidence>
<keyword evidence="2" id="KW-1185">Reference proteome</keyword>